<evidence type="ECO:0000313" key="2">
    <source>
        <dbReference type="EMBL" id="RCJ18247.1"/>
    </source>
</evidence>
<evidence type="ECO:0000313" key="3">
    <source>
        <dbReference type="Proteomes" id="UP000252107"/>
    </source>
</evidence>
<accession>A0A367Q275</accession>
<keyword evidence="3" id="KW-1185">Reference proteome</keyword>
<dbReference type="Proteomes" id="UP000252107">
    <property type="component" value="Unassembled WGS sequence"/>
</dbReference>
<comment type="caution">
    <text evidence="2">The sequence shown here is derived from an EMBL/GenBank/DDBJ whole genome shotgun (WGS) entry which is preliminary data.</text>
</comment>
<gene>
    <name evidence="2" type="ORF">A6770_06645</name>
</gene>
<sequence length="789" mass="92096">MQTITKPKLVFFQWKHERAPDFMKLHLQLHVKCLSEFFDVIVINEDCDYQQICDQYQPDLTLFESGVKYIAQKINIKNTSAYPEIPKLGFHNGDSWCDCRAGFLSDMEHWDIETFFSICTTTAEHTPEIAKNLFVWPNFIDADIYRDYNQPKIIPTMLTGSTYYLYPWRQQIYKIISQYYPSLTFPHGGYEKSSTSRMIYGEQYARSINASWFVPTCGSVAKEIVRKHFEIPGSKSCLLTEKTPSLEAAGFVDMENCVFVDKHDLLDKLDYLFQNLDVLERITNAGYQLVHSQHTLKQRDQIFQWFNLHQNLKPNQKIVQKNPFEPLTIVEKSSGIENSHLICNGLSIDLLRKGDEKLWKGQYQEAETLYLRCLNYTVCMPEPKLRLALCKLYQGDAAAAQHWIVQPIKYTLEDYKAIDPEPVEWAYFIISLLCQGKLNEAKQRAQQFPSLSHPELDRTRWAINSLTNKADKVGSSYHEQSKYRYSLHPLPKRDFKDWIENLCIILKKCNQPNWAENLSKLVYSESEVLHNNQKKTFSINTKFLIKSLTNIYRKLFTKLPQPWKQKNKLRPDYLIKVRRFVYFKLIIPSTKVLHALETRFGYFLPYRFSLMKNDEFLHDIQKMVREEDIKTALLIGAAAGDGNTEAFLTGIWENQNKPTAFCINTSTPQFIKLQNRYANDSLVKCYDIASSSQGHLPDALENTIKKIHQDNQINCFDLVLIDSSEVNTSIELDQVYGTMFILLDDISTFENYQNHHRLITDSNYTLISQNPSLRNGYAIFKKLKHEIIY</sequence>
<reference evidence="2" key="1">
    <citation type="submission" date="2016-04" db="EMBL/GenBank/DDBJ databases">
        <authorList>
            <person name="Tabuchi Yagui T.R."/>
        </authorList>
    </citation>
    <scope>NUCLEOTIDE SEQUENCE [LARGE SCALE GENOMIC DNA]</scope>
    <source>
        <strain evidence="2">NIES-26</strain>
    </source>
</reference>
<evidence type="ECO:0000259" key="1">
    <source>
        <dbReference type="Pfam" id="PF13524"/>
    </source>
</evidence>
<name>A0A367Q275_9NOSO</name>
<dbReference type="AlphaFoldDB" id="A0A367Q275"/>
<feature type="domain" description="Spore protein YkvP/CgeB glycosyl transferase-like" evidence="1">
    <location>
        <begin position="192"/>
        <end position="299"/>
    </location>
</feature>
<dbReference type="InterPro" id="IPR011990">
    <property type="entry name" value="TPR-like_helical_dom_sf"/>
</dbReference>
<proteinExistence type="predicted"/>
<organism evidence="2 3">
    <name type="scientific">Nostoc minutum NIES-26</name>
    <dbReference type="NCBI Taxonomy" id="1844469"/>
    <lineage>
        <taxon>Bacteria</taxon>
        <taxon>Bacillati</taxon>
        <taxon>Cyanobacteriota</taxon>
        <taxon>Cyanophyceae</taxon>
        <taxon>Nostocales</taxon>
        <taxon>Nostocaceae</taxon>
        <taxon>Nostoc</taxon>
    </lineage>
</organism>
<dbReference type="Pfam" id="PF13524">
    <property type="entry name" value="Glyco_trans_1_2"/>
    <property type="match status" value="1"/>
</dbReference>
<dbReference type="EMBL" id="LXQD01000350">
    <property type="protein sequence ID" value="RCJ18247.1"/>
    <property type="molecule type" value="Genomic_DNA"/>
</dbReference>
<dbReference type="SUPFAM" id="SSF48452">
    <property type="entry name" value="TPR-like"/>
    <property type="match status" value="1"/>
</dbReference>
<dbReference type="InterPro" id="IPR055259">
    <property type="entry name" value="YkvP/CgeB_Glyco_trans-like"/>
</dbReference>
<protein>
    <recommendedName>
        <fullName evidence="1">Spore protein YkvP/CgeB glycosyl transferase-like domain-containing protein</fullName>
    </recommendedName>
</protein>